<protein>
    <recommendedName>
        <fullName evidence="4">Portal protein</fullName>
    </recommendedName>
</protein>
<evidence type="ECO:0000313" key="3">
    <source>
        <dbReference type="Proteomes" id="UP000534783"/>
    </source>
</evidence>
<dbReference type="EMBL" id="VTOW01000001">
    <property type="protein sequence ID" value="NKE69888.1"/>
    <property type="molecule type" value="Genomic_DNA"/>
</dbReference>
<sequence length="683" mass="74935">MAGRGLLVVKTNNELAAEEQASANTAALLSARPQLTGLSGYLYGLWEEAKRAKQPIETQILKNMRQVNGQYEPDKLAAIRSIRGPEIYAMLTAAKCRAAKAWVSDILKPAGDRPWSLEPTPVPEMPPEVEEEIRQGLKEQIIQNAAMAAAETGSPVDVSMVIGMIEEKAAEIKDVIRRALTEKAKEALKRMSDKIADQLVEGKWQKAFDAVIGDVIKFPAGILKGPIIRRRKVKKWVAGPDGWKYQSSEELVLEFERVHPLDAYPEGDSTGPNDGYFFQRHRMSRKDIVALIGVPGYNEAEIRIVLEEFGKGGLKEWLVPDSDRAMQENRDSSSEWSSTKIEALEFWGSCQGRLLLEHGVPEKFIPDPILEYEINAWMIGGHVIKAVVNPDQTGSHPYSVTSYEKIDGSWWGKGVPEVMADSQEAINAASRALVQNVAMASGPLTEIDIDRLAPGENGEVIWPWRTFKVTSTVMKEGKAVNFYQPRLIARDLIEVCDKYERQADEETGIPRYAHGDPNIEGAGNTASGLSMLMTAAARGIKDLVGSIDMDLISPTIERVYEFNMRFDLDQSMKGDARVVARGVSSLMAKEQRTLRVNETLEKTNNPIDFALMGPDGRKELLKESIKALDGVEVDKVVPEGPAMTTAVAPVGPGPGGDKKQQKLNPAGQPAGGKETQVVAAGGK</sequence>
<dbReference type="Proteomes" id="UP000534783">
    <property type="component" value="Unassembled WGS sequence"/>
</dbReference>
<evidence type="ECO:0000256" key="1">
    <source>
        <dbReference type="SAM" id="MobiDB-lite"/>
    </source>
</evidence>
<feature type="region of interest" description="Disordered" evidence="1">
    <location>
        <begin position="643"/>
        <end position="683"/>
    </location>
</feature>
<name>A0A7X6DMY5_9BACT</name>
<evidence type="ECO:0000313" key="2">
    <source>
        <dbReference type="EMBL" id="NKE69888.1"/>
    </source>
</evidence>
<reference evidence="2 3" key="1">
    <citation type="journal article" date="2020" name="Nature">
        <title>Bacterial chemolithoautotrophy via manganese oxidation.</title>
        <authorList>
            <person name="Yu H."/>
            <person name="Leadbetter J.R."/>
        </authorList>
    </citation>
    <scope>NUCLEOTIDE SEQUENCE [LARGE SCALE GENOMIC DNA]</scope>
    <source>
        <strain evidence="2 3">Mn-1</strain>
    </source>
</reference>
<evidence type="ECO:0008006" key="4">
    <source>
        <dbReference type="Google" id="ProtNLM"/>
    </source>
</evidence>
<dbReference type="AlphaFoldDB" id="A0A7X6DMY5"/>
<accession>A0A7X6DMY5</accession>
<comment type="caution">
    <text evidence="2">The sequence shown here is derived from an EMBL/GenBank/DDBJ whole genome shotgun (WGS) entry which is preliminary data.</text>
</comment>
<organism evidence="2 3">
    <name type="scientific">Candidatus Manganitrophus noduliformans</name>
    <dbReference type="NCBI Taxonomy" id="2606439"/>
    <lineage>
        <taxon>Bacteria</taxon>
        <taxon>Pseudomonadati</taxon>
        <taxon>Nitrospirota</taxon>
        <taxon>Nitrospiria</taxon>
        <taxon>Candidatus Troglogloeales</taxon>
        <taxon>Candidatus Manganitrophaceae</taxon>
        <taxon>Candidatus Manganitrophus</taxon>
    </lineage>
</organism>
<gene>
    <name evidence="2" type="ORF">MNODULE_03890</name>
</gene>
<dbReference type="RefSeq" id="WP_168058172.1">
    <property type="nucleotide sequence ID" value="NZ_VTOW01000001.1"/>
</dbReference>
<proteinExistence type="predicted"/>
<keyword evidence="3" id="KW-1185">Reference proteome</keyword>